<feature type="domain" description="Nucleoside diphosphate kinase-like" evidence="13">
    <location>
        <begin position="1"/>
        <end position="136"/>
    </location>
</feature>
<evidence type="ECO:0000313" key="15">
    <source>
        <dbReference type="Proteomes" id="UP000013827"/>
    </source>
</evidence>
<evidence type="ECO:0000256" key="5">
    <source>
        <dbReference type="ARBA" id="ARBA00022741"/>
    </source>
</evidence>
<reference evidence="14" key="2">
    <citation type="submission" date="2024-10" db="UniProtKB">
        <authorList>
            <consortium name="EnsemblProtists"/>
        </authorList>
    </citation>
    <scope>IDENTIFICATION</scope>
</reference>
<dbReference type="PANTHER" id="PTHR46161">
    <property type="entry name" value="NUCLEOSIDE DIPHOSPHATE KINASE"/>
    <property type="match status" value="1"/>
</dbReference>
<dbReference type="EC" id="2.7.4.6" evidence="12"/>
<dbReference type="PROSITE" id="PS00469">
    <property type="entry name" value="NDPK"/>
    <property type="match status" value="1"/>
</dbReference>
<dbReference type="GO" id="GO:0006241">
    <property type="term" value="P:CTP biosynthetic process"/>
    <property type="evidence" value="ECO:0007669"/>
    <property type="project" value="InterPro"/>
</dbReference>
<evidence type="ECO:0000256" key="12">
    <source>
        <dbReference type="RuleBase" id="RU004013"/>
    </source>
</evidence>
<dbReference type="InterPro" id="IPR001564">
    <property type="entry name" value="Nucleoside_diP_kinase"/>
</dbReference>
<dbReference type="GeneID" id="17270196"/>
<accession>A0A0D3JMB4</accession>
<dbReference type="GO" id="GO:0006228">
    <property type="term" value="P:UTP biosynthetic process"/>
    <property type="evidence" value="ECO:0007669"/>
    <property type="project" value="InterPro"/>
</dbReference>
<protein>
    <recommendedName>
        <fullName evidence="12">Nucleoside diphosphate kinase</fullName>
        <ecNumber evidence="12">2.7.4.6</ecNumber>
    </recommendedName>
</protein>
<evidence type="ECO:0000256" key="3">
    <source>
        <dbReference type="ARBA" id="ARBA00022679"/>
    </source>
</evidence>
<evidence type="ECO:0000256" key="4">
    <source>
        <dbReference type="ARBA" id="ARBA00022723"/>
    </source>
</evidence>
<dbReference type="InterPro" id="IPR034907">
    <property type="entry name" value="NDK-like_dom"/>
</dbReference>
<evidence type="ECO:0000256" key="7">
    <source>
        <dbReference type="ARBA" id="ARBA00022840"/>
    </source>
</evidence>
<feature type="binding site" evidence="10">
    <location>
        <position position="8"/>
    </location>
    <ligand>
        <name>ATP</name>
        <dbReference type="ChEBI" id="CHEBI:30616"/>
    </ligand>
</feature>
<dbReference type="Pfam" id="PF00334">
    <property type="entry name" value="NDK"/>
    <property type="match status" value="1"/>
</dbReference>
<reference evidence="15" key="1">
    <citation type="journal article" date="2013" name="Nature">
        <title>Pan genome of the phytoplankton Emiliania underpins its global distribution.</title>
        <authorList>
            <person name="Read B.A."/>
            <person name="Kegel J."/>
            <person name="Klute M.J."/>
            <person name="Kuo A."/>
            <person name="Lefebvre S.C."/>
            <person name="Maumus F."/>
            <person name="Mayer C."/>
            <person name="Miller J."/>
            <person name="Monier A."/>
            <person name="Salamov A."/>
            <person name="Young J."/>
            <person name="Aguilar M."/>
            <person name="Claverie J.M."/>
            <person name="Frickenhaus S."/>
            <person name="Gonzalez K."/>
            <person name="Herman E.K."/>
            <person name="Lin Y.C."/>
            <person name="Napier J."/>
            <person name="Ogata H."/>
            <person name="Sarno A.F."/>
            <person name="Shmutz J."/>
            <person name="Schroeder D."/>
            <person name="de Vargas C."/>
            <person name="Verret F."/>
            <person name="von Dassow P."/>
            <person name="Valentin K."/>
            <person name="Van de Peer Y."/>
            <person name="Wheeler G."/>
            <person name="Dacks J.B."/>
            <person name="Delwiche C.F."/>
            <person name="Dyhrman S.T."/>
            <person name="Glockner G."/>
            <person name="John U."/>
            <person name="Richards T."/>
            <person name="Worden A.Z."/>
            <person name="Zhang X."/>
            <person name="Grigoriev I.V."/>
            <person name="Allen A.E."/>
            <person name="Bidle K."/>
            <person name="Borodovsky M."/>
            <person name="Bowler C."/>
            <person name="Brownlee C."/>
            <person name="Cock J.M."/>
            <person name="Elias M."/>
            <person name="Gladyshev V.N."/>
            <person name="Groth M."/>
            <person name="Guda C."/>
            <person name="Hadaegh A."/>
            <person name="Iglesias-Rodriguez M.D."/>
            <person name="Jenkins J."/>
            <person name="Jones B.M."/>
            <person name="Lawson T."/>
            <person name="Leese F."/>
            <person name="Lindquist E."/>
            <person name="Lobanov A."/>
            <person name="Lomsadze A."/>
            <person name="Malik S.B."/>
            <person name="Marsh M.E."/>
            <person name="Mackinder L."/>
            <person name="Mock T."/>
            <person name="Mueller-Roeber B."/>
            <person name="Pagarete A."/>
            <person name="Parker M."/>
            <person name="Probert I."/>
            <person name="Quesneville H."/>
            <person name="Raines C."/>
            <person name="Rensing S.A."/>
            <person name="Riano-Pachon D.M."/>
            <person name="Richier S."/>
            <person name="Rokitta S."/>
            <person name="Shiraiwa Y."/>
            <person name="Soanes D.M."/>
            <person name="van der Giezen M."/>
            <person name="Wahlund T.M."/>
            <person name="Williams B."/>
            <person name="Wilson W."/>
            <person name="Wolfe G."/>
            <person name="Wurch L.L."/>
        </authorList>
    </citation>
    <scope>NUCLEOTIDE SEQUENCE</scope>
</reference>
<dbReference type="SUPFAM" id="SSF54919">
    <property type="entry name" value="Nucleoside diphosphate kinase, NDK"/>
    <property type="match status" value="1"/>
</dbReference>
<dbReference type="InterPro" id="IPR036850">
    <property type="entry name" value="NDK-like_dom_sf"/>
</dbReference>
<feature type="binding site" evidence="10">
    <location>
        <position position="115"/>
    </location>
    <ligand>
        <name>ATP</name>
        <dbReference type="ChEBI" id="CHEBI:30616"/>
    </ligand>
</feature>
<dbReference type="PANTHER" id="PTHR46161:SF3">
    <property type="entry name" value="NUCLEOSIDE DIPHOSPHATE KINASE DDB_G0292928-RELATED"/>
    <property type="match status" value="1"/>
</dbReference>
<dbReference type="HOGENOM" id="CLU_060216_8_0_1"/>
<keyword evidence="9" id="KW-0546">Nucleotide metabolism</keyword>
<dbReference type="Proteomes" id="UP000013827">
    <property type="component" value="Unassembled WGS sequence"/>
</dbReference>
<dbReference type="InterPro" id="IPR023005">
    <property type="entry name" value="Nucleoside_diP_kinase_AS"/>
</dbReference>
<dbReference type="GO" id="GO:0046872">
    <property type="term" value="F:metal ion binding"/>
    <property type="evidence" value="ECO:0007669"/>
    <property type="project" value="UniProtKB-KW"/>
</dbReference>
<keyword evidence="5 12" id="KW-0547">Nucleotide-binding</keyword>
<evidence type="ECO:0000256" key="8">
    <source>
        <dbReference type="ARBA" id="ARBA00022842"/>
    </source>
</evidence>
<keyword evidence="15" id="KW-1185">Reference proteome</keyword>
<dbReference type="RefSeq" id="XP_005777078.1">
    <property type="nucleotide sequence ID" value="XM_005777021.1"/>
</dbReference>
<evidence type="ECO:0000256" key="6">
    <source>
        <dbReference type="ARBA" id="ARBA00022777"/>
    </source>
</evidence>
<dbReference type="OMA" id="HNAISYW"/>
<dbReference type="SMART" id="SM00562">
    <property type="entry name" value="NDK"/>
    <property type="match status" value="1"/>
</dbReference>
<keyword evidence="4" id="KW-0479">Metal-binding</keyword>
<evidence type="ECO:0000256" key="9">
    <source>
        <dbReference type="ARBA" id="ARBA00023080"/>
    </source>
</evidence>
<dbReference type="GO" id="GO:0006183">
    <property type="term" value="P:GTP biosynthetic process"/>
    <property type="evidence" value="ECO:0007669"/>
    <property type="project" value="InterPro"/>
</dbReference>
<evidence type="ECO:0000256" key="2">
    <source>
        <dbReference type="ARBA" id="ARBA00022490"/>
    </source>
</evidence>
<evidence type="ECO:0000259" key="13">
    <source>
        <dbReference type="SMART" id="SM00562"/>
    </source>
</evidence>
<proteinExistence type="inferred from homology"/>
<comment type="catalytic activity">
    <reaction evidence="12">
        <text>a 2'-deoxyribonucleoside 5'-diphosphate + ATP = a 2'-deoxyribonucleoside 5'-triphosphate + ADP</text>
        <dbReference type="Rhea" id="RHEA:44640"/>
        <dbReference type="ChEBI" id="CHEBI:30616"/>
        <dbReference type="ChEBI" id="CHEBI:61560"/>
        <dbReference type="ChEBI" id="CHEBI:73316"/>
        <dbReference type="ChEBI" id="CHEBI:456216"/>
        <dbReference type="EC" id="2.7.4.6"/>
    </reaction>
</comment>
<dbReference type="EnsemblProtists" id="EOD24649">
    <property type="protein sequence ID" value="EOD24649"/>
    <property type="gene ID" value="EMIHUDRAFT_58569"/>
</dbReference>
<keyword evidence="2" id="KW-0963">Cytoplasm</keyword>
<comment type="similarity">
    <text evidence="1 10 11">Belongs to the NDK family.</text>
</comment>
<keyword evidence="8" id="KW-0460">Magnesium</keyword>
<sequence length="136" mass="15075">ESTFAMLKPDVASDTHTVDEIKQRIAEAGLSIERERVCRLSRRRCGKFYAEHRTRPFYPALLGFMSSGPVVMLELSGESAIGAWRSLIGPTSTETARKEAPRSLRAMYGSDNTRNAAHGSDSPASAAREIRLMFQK</sequence>
<evidence type="ECO:0000256" key="1">
    <source>
        <dbReference type="ARBA" id="ARBA00008142"/>
    </source>
</evidence>
<dbReference type="AlphaFoldDB" id="A0A0D3JMB4"/>
<dbReference type="KEGG" id="ehx:EMIHUDRAFT_58569"/>
<organism evidence="14 15">
    <name type="scientific">Emiliania huxleyi (strain CCMP1516)</name>
    <dbReference type="NCBI Taxonomy" id="280463"/>
    <lineage>
        <taxon>Eukaryota</taxon>
        <taxon>Haptista</taxon>
        <taxon>Haptophyta</taxon>
        <taxon>Prymnesiophyceae</taxon>
        <taxon>Isochrysidales</taxon>
        <taxon>Noelaerhabdaceae</taxon>
        <taxon>Emiliania</taxon>
    </lineage>
</organism>
<feature type="binding site" evidence="10">
    <location>
        <position position="57"/>
    </location>
    <ligand>
        <name>ATP</name>
        <dbReference type="ChEBI" id="CHEBI:30616"/>
    </ligand>
</feature>
<feature type="binding site" evidence="10">
    <location>
        <position position="91"/>
    </location>
    <ligand>
        <name>ATP</name>
        <dbReference type="ChEBI" id="CHEBI:30616"/>
    </ligand>
</feature>
<dbReference type="Gene3D" id="3.30.70.141">
    <property type="entry name" value="Nucleoside diphosphate kinase-like domain"/>
    <property type="match status" value="1"/>
</dbReference>
<dbReference type="GO" id="GO:0005524">
    <property type="term" value="F:ATP binding"/>
    <property type="evidence" value="ECO:0007669"/>
    <property type="project" value="UniProtKB-KW"/>
</dbReference>
<keyword evidence="7 12" id="KW-0067">ATP-binding</keyword>
<name>A0A0D3JMB4_EMIH1</name>
<dbReference type="STRING" id="2903.R1EUW1"/>
<feature type="binding site" evidence="10">
    <location>
        <position position="105"/>
    </location>
    <ligand>
        <name>ATP</name>
        <dbReference type="ChEBI" id="CHEBI:30616"/>
    </ligand>
</feature>
<dbReference type="eggNOG" id="KOG0888">
    <property type="taxonomic scope" value="Eukaryota"/>
</dbReference>
<keyword evidence="3 12" id="KW-0808">Transferase</keyword>
<feature type="binding site" evidence="10">
    <location>
        <position position="85"/>
    </location>
    <ligand>
        <name>ATP</name>
        <dbReference type="ChEBI" id="CHEBI:30616"/>
    </ligand>
</feature>
<dbReference type="GO" id="GO:0004550">
    <property type="term" value="F:nucleoside diphosphate kinase activity"/>
    <property type="evidence" value="ECO:0007669"/>
    <property type="project" value="UniProtKB-EC"/>
</dbReference>
<dbReference type="PRINTS" id="PR01243">
    <property type="entry name" value="NUCDPKINASE"/>
</dbReference>
<dbReference type="PROSITE" id="PS51374">
    <property type="entry name" value="NDPK_LIKE"/>
    <property type="match status" value="1"/>
</dbReference>
<feature type="active site" description="Pros-phosphohistidine intermediate" evidence="10">
    <location>
        <position position="118"/>
    </location>
</feature>
<keyword evidence="6 12" id="KW-0418">Kinase</keyword>
<evidence type="ECO:0000256" key="10">
    <source>
        <dbReference type="PROSITE-ProRule" id="PRU00706"/>
    </source>
</evidence>
<evidence type="ECO:0000313" key="14">
    <source>
        <dbReference type="EnsemblProtists" id="EOD24649"/>
    </source>
</evidence>
<dbReference type="PaxDb" id="2903-EOD24649"/>
<evidence type="ECO:0000256" key="11">
    <source>
        <dbReference type="RuleBase" id="RU004011"/>
    </source>
</evidence>